<evidence type="ECO:0000313" key="3">
    <source>
        <dbReference type="EMBL" id="MDP4543775.1"/>
    </source>
</evidence>
<dbReference type="Gene3D" id="1.20.144.10">
    <property type="entry name" value="Phosphatidic acid phosphatase type 2/haloperoxidase"/>
    <property type="match status" value="1"/>
</dbReference>
<sequence length="190" mass="20631">MFINKSSKKHPTTILLSSVLLTSGVIVTLPAHADSSTSKVGDVLSFAIPAAAYGSTYYMDDKEGRQQFYYSFATNVAATYALKTVIDKERPDGSDDDSFPSGHTSRAFQGASFIHKRYGLEYSIPAYIGAGFVAYSRVEADEHDVADVVAGAALGVASSMYLTKSYYDDQLHIATNLAPDYYGVSVHYNF</sequence>
<gene>
    <name evidence="3" type="ORF">Q8P09_01600</name>
</gene>
<feature type="domain" description="Phosphatidic acid phosphatase type 2/haloperoxidase" evidence="2">
    <location>
        <begin position="90"/>
        <end position="166"/>
    </location>
</feature>
<dbReference type="Proteomes" id="UP001228171">
    <property type="component" value="Unassembled WGS sequence"/>
</dbReference>
<dbReference type="InterPro" id="IPR000326">
    <property type="entry name" value="PAP2/HPO"/>
</dbReference>
<dbReference type="RefSeq" id="WP_305935434.1">
    <property type="nucleotide sequence ID" value="NZ_JAVAJI010000001.1"/>
</dbReference>
<dbReference type="InterPro" id="IPR036938">
    <property type="entry name" value="PAP2/HPO_sf"/>
</dbReference>
<feature type="chain" id="PRO_5047217933" evidence="1">
    <location>
        <begin position="34"/>
        <end position="190"/>
    </location>
</feature>
<organism evidence="3 4">
    <name type="scientific">Psychrobacter faecalis</name>
    <dbReference type="NCBI Taxonomy" id="180588"/>
    <lineage>
        <taxon>Bacteria</taxon>
        <taxon>Pseudomonadati</taxon>
        <taxon>Pseudomonadota</taxon>
        <taxon>Gammaproteobacteria</taxon>
        <taxon>Moraxellales</taxon>
        <taxon>Moraxellaceae</taxon>
        <taxon>Psychrobacter</taxon>
    </lineage>
</organism>
<accession>A0ABT9HDC4</accession>
<protein>
    <submittedName>
        <fullName evidence="3">Phosphatase PAP2 family protein</fullName>
    </submittedName>
</protein>
<dbReference type="EMBL" id="JAVAJI010000001">
    <property type="protein sequence ID" value="MDP4543775.1"/>
    <property type="molecule type" value="Genomic_DNA"/>
</dbReference>
<name>A0ABT9HDC4_9GAMM</name>
<reference evidence="3 4" key="1">
    <citation type="submission" date="2023-08" db="EMBL/GenBank/DDBJ databases">
        <authorList>
            <person name="Kumar R."/>
        </authorList>
    </citation>
    <scope>NUCLEOTIDE SEQUENCE [LARGE SCALE GENOMIC DNA]</scope>
    <source>
        <strain evidence="3 4">LUR13</strain>
    </source>
</reference>
<dbReference type="CDD" id="cd03394">
    <property type="entry name" value="PAP2_like_5"/>
    <property type="match status" value="1"/>
</dbReference>
<comment type="caution">
    <text evidence="3">The sequence shown here is derived from an EMBL/GenBank/DDBJ whole genome shotgun (WGS) entry which is preliminary data.</text>
</comment>
<dbReference type="Pfam" id="PF01569">
    <property type="entry name" value="PAP2"/>
    <property type="match status" value="1"/>
</dbReference>
<keyword evidence="1" id="KW-0732">Signal</keyword>
<evidence type="ECO:0000259" key="2">
    <source>
        <dbReference type="Pfam" id="PF01569"/>
    </source>
</evidence>
<keyword evidence="4" id="KW-1185">Reference proteome</keyword>
<dbReference type="SUPFAM" id="SSF48317">
    <property type="entry name" value="Acid phosphatase/Vanadium-dependent haloperoxidase"/>
    <property type="match status" value="1"/>
</dbReference>
<proteinExistence type="predicted"/>
<evidence type="ECO:0000256" key="1">
    <source>
        <dbReference type="SAM" id="SignalP"/>
    </source>
</evidence>
<feature type="signal peptide" evidence="1">
    <location>
        <begin position="1"/>
        <end position="33"/>
    </location>
</feature>
<evidence type="ECO:0000313" key="4">
    <source>
        <dbReference type="Proteomes" id="UP001228171"/>
    </source>
</evidence>